<keyword evidence="1" id="KW-0732">Signal</keyword>
<name>A0A7S2EB17_TRICV</name>
<dbReference type="AlphaFoldDB" id="A0A7S2EB17"/>
<organism evidence="2">
    <name type="scientific">Trieres chinensis</name>
    <name type="common">Marine centric diatom</name>
    <name type="synonym">Odontella sinensis</name>
    <dbReference type="NCBI Taxonomy" id="1514140"/>
    <lineage>
        <taxon>Eukaryota</taxon>
        <taxon>Sar</taxon>
        <taxon>Stramenopiles</taxon>
        <taxon>Ochrophyta</taxon>
        <taxon>Bacillariophyta</taxon>
        <taxon>Mediophyceae</taxon>
        <taxon>Biddulphiophycidae</taxon>
        <taxon>Eupodiscales</taxon>
        <taxon>Parodontellaceae</taxon>
        <taxon>Trieres</taxon>
    </lineage>
</organism>
<feature type="chain" id="PRO_5031338085" evidence="1">
    <location>
        <begin position="21"/>
        <end position="218"/>
    </location>
</feature>
<sequence length="218" mass="23211">MKSAALLLATTAVASSSASAFVVPSSQSRAFVGGAPTLRATVEENASSSDFASAVPKEPTVYEKLGFSEDALAIGVEPEEVLKYLGTRDDIIAKFQRDNSDMTPDRAASEVDKFMMDAEMVDAFVKYEKSKLDPDRGARLKAEAEQTLADPRTWATYAAWIGGGAGFAVFKNLYVEPRYASGEWQEIHIALPDLFHNAATEAAVATADAAACVGDACL</sequence>
<gene>
    <name evidence="2" type="ORF">OSIN01602_LOCUS3567</name>
</gene>
<evidence type="ECO:0000313" key="2">
    <source>
        <dbReference type="EMBL" id="CAD9326010.1"/>
    </source>
</evidence>
<proteinExistence type="predicted"/>
<dbReference type="EMBL" id="HBGO01006352">
    <property type="protein sequence ID" value="CAD9326010.1"/>
    <property type="molecule type" value="Transcribed_RNA"/>
</dbReference>
<evidence type="ECO:0000256" key="1">
    <source>
        <dbReference type="SAM" id="SignalP"/>
    </source>
</evidence>
<reference evidence="2" key="1">
    <citation type="submission" date="2021-01" db="EMBL/GenBank/DDBJ databases">
        <authorList>
            <person name="Corre E."/>
            <person name="Pelletier E."/>
            <person name="Niang G."/>
            <person name="Scheremetjew M."/>
            <person name="Finn R."/>
            <person name="Kale V."/>
            <person name="Holt S."/>
            <person name="Cochrane G."/>
            <person name="Meng A."/>
            <person name="Brown T."/>
            <person name="Cohen L."/>
        </authorList>
    </citation>
    <scope>NUCLEOTIDE SEQUENCE</scope>
    <source>
        <strain evidence="2">Grunow 1884</strain>
    </source>
</reference>
<feature type="signal peptide" evidence="1">
    <location>
        <begin position="1"/>
        <end position="20"/>
    </location>
</feature>
<accession>A0A7S2EB17</accession>
<protein>
    <submittedName>
        <fullName evidence="2">Uncharacterized protein</fullName>
    </submittedName>
</protein>